<reference evidence="11 12" key="1">
    <citation type="journal article" date="2018" name="Nat. Ecol. Evol.">
        <title>Pezizomycetes genomes reveal the molecular basis of ectomycorrhizal truffle lifestyle.</title>
        <authorList>
            <person name="Murat C."/>
            <person name="Payen T."/>
            <person name="Noel B."/>
            <person name="Kuo A."/>
            <person name="Morin E."/>
            <person name="Chen J."/>
            <person name="Kohler A."/>
            <person name="Krizsan K."/>
            <person name="Balestrini R."/>
            <person name="Da Silva C."/>
            <person name="Montanini B."/>
            <person name="Hainaut M."/>
            <person name="Levati E."/>
            <person name="Barry K.W."/>
            <person name="Belfiori B."/>
            <person name="Cichocki N."/>
            <person name="Clum A."/>
            <person name="Dockter R.B."/>
            <person name="Fauchery L."/>
            <person name="Guy J."/>
            <person name="Iotti M."/>
            <person name="Le Tacon F."/>
            <person name="Lindquist E.A."/>
            <person name="Lipzen A."/>
            <person name="Malagnac F."/>
            <person name="Mello A."/>
            <person name="Molinier V."/>
            <person name="Miyauchi S."/>
            <person name="Poulain J."/>
            <person name="Riccioni C."/>
            <person name="Rubini A."/>
            <person name="Sitrit Y."/>
            <person name="Splivallo R."/>
            <person name="Traeger S."/>
            <person name="Wang M."/>
            <person name="Zifcakova L."/>
            <person name="Wipf D."/>
            <person name="Zambonelli A."/>
            <person name="Paolocci F."/>
            <person name="Nowrousian M."/>
            <person name="Ottonello S."/>
            <person name="Baldrian P."/>
            <person name="Spatafora J.W."/>
            <person name="Henrissat B."/>
            <person name="Nagy L.G."/>
            <person name="Aury J.M."/>
            <person name="Wincker P."/>
            <person name="Grigoriev I.V."/>
            <person name="Bonfante P."/>
            <person name="Martin F.M."/>
        </authorList>
    </citation>
    <scope>NUCLEOTIDE SEQUENCE [LARGE SCALE GENOMIC DNA]</scope>
    <source>
        <strain evidence="11 12">CCBAS932</strain>
    </source>
</reference>
<dbReference type="GO" id="GO:0004674">
    <property type="term" value="F:protein serine/threonine kinase activity"/>
    <property type="evidence" value="ECO:0007669"/>
    <property type="project" value="UniProtKB-KW"/>
</dbReference>
<evidence type="ECO:0000256" key="5">
    <source>
        <dbReference type="ARBA" id="ARBA00022777"/>
    </source>
</evidence>
<dbReference type="InterPro" id="IPR000719">
    <property type="entry name" value="Prot_kinase_dom"/>
</dbReference>
<dbReference type="GO" id="GO:0005634">
    <property type="term" value="C:nucleus"/>
    <property type="evidence" value="ECO:0007669"/>
    <property type="project" value="TreeGrafter"/>
</dbReference>
<evidence type="ECO:0000256" key="4">
    <source>
        <dbReference type="ARBA" id="ARBA00022741"/>
    </source>
</evidence>
<dbReference type="InterPro" id="IPR008271">
    <property type="entry name" value="Ser/Thr_kinase_AS"/>
</dbReference>
<dbReference type="Proteomes" id="UP000277580">
    <property type="component" value="Unassembled WGS sequence"/>
</dbReference>
<organism evidence="11 12">
    <name type="scientific">Morchella conica CCBAS932</name>
    <dbReference type="NCBI Taxonomy" id="1392247"/>
    <lineage>
        <taxon>Eukaryota</taxon>
        <taxon>Fungi</taxon>
        <taxon>Dikarya</taxon>
        <taxon>Ascomycota</taxon>
        <taxon>Pezizomycotina</taxon>
        <taxon>Pezizomycetes</taxon>
        <taxon>Pezizales</taxon>
        <taxon>Morchellaceae</taxon>
        <taxon>Morchella</taxon>
    </lineage>
</organism>
<dbReference type="PROSITE" id="PS00108">
    <property type="entry name" value="PROTEIN_KINASE_ST"/>
    <property type="match status" value="1"/>
</dbReference>
<keyword evidence="12" id="KW-1185">Reference proteome</keyword>
<evidence type="ECO:0000256" key="9">
    <source>
        <dbReference type="PROSITE-ProRule" id="PRU10141"/>
    </source>
</evidence>
<dbReference type="PANTHER" id="PTHR43895">
    <property type="entry name" value="CALCIUM/CALMODULIN-DEPENDENT PROTEIN KINASE KINASE-RELATED"/>
    <property type="match status" value="1"/>
</dbReference>
<evidence type="ECO:0000256" key="3">
    <source>
        <dbReference type="ARBA" id="ARBA00022679"/>
    </source>
</evidence>
<keyword evidence="2" id="KW-0723">Serine/threonine-protein kinase</keyword>
<evidence type="ECO:0000256" key="6">
    <source>
        <dbReference type="ARBA" id="ARBA00022840"/>
    </source>
</evidence>
<dbReference type="PROSITE" id="PS50011">
    <property type="entry name" value="PROTEIN_KINASE_DOM"/>
    <property type="match status" value="1"/>
</dbReference>
<dbReference type="GO" id="GO:0005524">
    <property type="term" value="F:ATP binding"/>
    <property type="evidence" value="ECO:0007669"/>
    <property type="project" value="UniProtKB-UniRule"/>
</dbReference>
<keyword evidence="3" id="KW-0808">Transferase</keyword>
<dbReference type="InterPro" id="IPR017441">
    <property type="entry name" value="Protein_kinase_ATP_BS"/>
</dbReference>
<evidence type="ECO:0000313" key="11">
    <source>
        <dbReference type="EMBL" id="RPB08200.1"/>
    </source>
</evidence>
<sequence>MVVLFDTMSSTAQSQLDPLPRDLPFEIISKTIGRGAYASVKKGRVPSTGEVFAVKFIHKRFAIERGRISLRQINTEVMLHKHCGDHPNLIQFYDFGEDDVWTWIGMEFASGGDLFDKIEPDVGVSEDIGHFYFTQLVAGVSYIHGQGVAHRDIKPENILLDSHGNLKIADFGLATLFGYQGKYKLNSTVCGSPPYVAPEVLNGQYRADQVDIWSCAVVLFVLLAGNTPWDEPTRMAWEFEEFRRSNGRPSYEPWPSLPADVLSLLRGMMRIDPVNRFTFEEIRRHPWFTRPNPHLTADGLCHDGVNLATQLIEGLHVDFDADTTITPESFAASNIPNRLSSTQPETFNNDAQFEWDRPWQSASQPLHTRENFDSYDFLISLAEDPAMSQFAPQPQLPLSLTQNAQRFEDICPSQRMTRFYSSFSFRQILPILGSALHRLGVAVPPFKKSELSDGNTGTWISIKTFDSRKCSLRGEILVERIAPKVLQISFSKSTGDPLEWRRFFKVRNYL</sequence>
<dbReference type="GO" id="GO:0035861">
    <property type="term" value="C:site of double-strand break"/>
    <property type="evidence" value="ECO:0007669"/>
    <property type="project" value="TreeGrafter"/>
</dbReference>
<dbReference type="SMART" id="SM00220">
    <property type="entry name" value="S_TKc"/>
    <property type="match status" value="1"/>
</dbReference>
<evidence type="ECO:0000256" key="2">
    <source>
        <dbReference type="ARBA" id="ARBA00022527"/>
    </source>
</evidence>
<comment type="catalytic activity">
    <reaction evidence="8">
        <text>L-seryl-[protein] + ATP = O-phospho-L-seryl-[protein] + ADP + H(+)</text>
        <dbReference type="Rhea" id="RHEA:17989"/>
        <dbReference type="Rhea" id="RHEA-COMP:9863"/>
        <dbReference type="Rhea" id="RHEA-COMP:11604"/>
        <dbReference type="ChEBI" id="CHEBI:15378"/>
        <dbReference type="ChEBI" id="CHEBI:29999"/>
        <dbReference type="ChEBI" id="CHEBI:30616"/>
        <dbReference type="ChEBI" id="CHEBI:83421"/>
        <dbReference type="ChEBI" id="CHEBI:456216"/>
        <dbReference type="EC" id="2.7.11.1"/>
    </reaction>
</comment>
<accession>A0A3N4KCI3</accession>
<dbReference type="STRING" id="1392247.A0A3N4KCI3"/>
<dbReference type="SUPFAM" id="SSF56112">
    <property type="entry name" value="Protein kinase-like (PK-like)"/>
    <property type="match status" value="1"/>
</dbReference>
<keyword evidence="6 9" id="KW-0067">ATP-binding</keyword>
<dbReference type="OrthoDB" id="539158at2759"/>
<dbReference type="PANTHER" id="PTHR43895:SF32">
    <property type="entry name" value="SERINE_THREONINE-PROTEIN KINASE CHK1"/>
    <property type="match status" value="1"/>
</dbReference>
<dbReference type="InParanoid" id="A0A3N4KCI3"/>
<dbReference type="InterPro" id="IPR011009">
    <property type="entry name" value="Kinase-like_dom_sf"/>
</dbReference>
<comment type="catalytic activity">
    <reaction evidence="7">
        <text>L-threonyl-[protein] + ATP = O-phospho-L-threonyl-[protein] + ADP + H(+)</text>
        <dbReference type="Rhea" id="RHEA:46608"/>
        <dbReference type="Rhea" id="RHEA-COMP:11060"/>
        <dbReference type="Rhea" id="RHEA-COMP:11605"/>
        <dbReference type="ChEBI" id="CHEBI:15378"/>
        <dbReference type="ChEBI" id="CHEBI:30013"/>
        <dbReference type="ChEBI" id="CHEBI:30616"/>
        <dbReference type="ChEBI" id="CHEBI:61977"/>
        <dbReference type="ChEBI" id="CHEBI:456216"/>
        <dbReference type="EC" id="2.7.11.1"/>
    </reaction>
</comment>
<protein>
    <recommendedName>
        <fullName evidence="1">non-specific serine/threonine protein kinase</fullName>
        <ecNumber evidence="1">2.7.11.1</ecNumber>
    </recommendedName>
</protein>
<proteinExistence type="predicted"/>
<evidence type="ECO:0000256" key="1">
    <source>
        <dbReference type="ARBA" id="ARBA00012513"/>
    </source>
</evidence>
<keyword evidence="5 11" id="KW-0418">Kinase</keyword>
<feature type="domain" description="Protein kinase" evidence="10">
    <location>
        <begin position="26"/>
        <end position="288"/>
    </location>
</feature>
<name>A0A3N4KCI3_9PEZI</name>
<dbReference type="Pfam" id="PF00069">
    <property type="entry name" value="Pkinase"/>
    <property type="match status" value="1"/>
</dbReference>
<dbReference type="EMBL" id="ML119167">
    <property type="protein sequence ID" value="RPB08200.1"/>
    <property type="molecule type" value="Genomic_DNA"/>
</dbReference>
<evidence type="ECO:0000256" key="8">
    <source>
        <dbReference type="ARBA" id="ARBA00048679"/>
    </source>
</evidence>
<dbReference type="FunFam" id="1.10.510.10:FF:000692">
    <property type="entry name" value="Serine/threonine protein kinase, variant"/>
    <property type="match status" value="1"/>
</dbReference>
<evidence type="ECO:0000259" key="10">
    <source>
        <dbReference type="PROSITE" id="PS50011"/>
    </source>
</evidence>
<dbReference type="EC" id="2.7.11.1" evidence="1"/>
<dbReference type="AlphaFoldDB" id="A0A3N4KCI3"/>
<keyword evidence="4 9" id="KW-0547">Nucleotide-binding</keyword>
<dbReference type="GO" id="GO:0005737">
    <property type="term" value="C:cytoplasm"/>
    <property type="evidence" value="ECO:0007669"/>
    <property type="project" value="TreeGrafter"/>
</dbReference>
<feature type="binding site" evidence="9">
    <location>
        <position position="55"/>
    </location>
    <ligand>
        <name>ATP</name>
        <dbReference type="ChEBI" id="CHEBI:30616"/>
    </ligand>
</feature>
<evidence type="ECO:0000256" key="7">
    <source>
        <dbReference type="ARBA" id="ARBA00047899"/>
    </source>
</evidence>
<dbReference type="Gene3D" id="1.10.510.10">
    <property type="entry name" value="Transferase(Phosphotransferase) domain 1"/>
    <property type="match status" value="1"/>
</dbReference>
<dbReference type="GO" id="GO:0007095">
    <property type="term" value="P:mitotic G2 DNA damage checkpoint signaling"/>
    <property type="evidence" value="ECO:0007669"/>
    <property type="project" value="TreeGrafter"/>
</dbReference>
<dbReference type="FunCoup" id="A0A3N4KCI3">
    <property type="interactions" value="424"/>
</dbReference>
<gene>
    <name evidence="11" type="ORF">P167DRAFT_512605</name>
</gene>
<evidence type="ECO:0000313" key="12">
    <source>
        <dbReference type="Proteomes" id="UP000277580"/>
    </source>
</evidence>
<dbReference type="PROSITE" id="PS00107">
    <property type="entry name" value="PROTEIN_KINASE_ATP"/>
    <property type="match status" value="1"/>
</dbReference>